<evidence type="ECO:0000259" key="3">
    <source>
        <dbReference type="Pfam" id="PF01551"/>
    </source>
</evidence>
<reference evidence="5 6" key="1">
    <citation type="submission" date="2016-10" db="EMBL/GenBank/DDBJ databases">
        <authorList>
            <person name="de Groot N.N."/>
        </authorList>
    </citation>
    <scope>NUCLEOTIDE SEQUENCE [LARGE SCALE GENOMIC DNA]</scope>
    <source>
        <strain evidence="5 6">L 420-91</strain>
    </source>
</reference>
<feature type="signal peptide" evidence="2">
    <location>
        <begin position="1"/>
        <end position="24"/>
    </location>
</feature>
<organism evidence="5 6">
    <name type="scientific">Aneurinibacillus thermoaerophilus</name>
    <dbReference type="NCBI Taxonomy" id="143495"/>
    <lineage>
        <taxon>Bacteria</taxon>
        <taxon>Bacillati</taxon>
        <taxon>Bacillota</taxon>
        <taxon>Bacilli</taxon>
        <taxon>Bacillales</taxon>
        <taxon>Paenibacillaceae</taxon>
        <taxon>Aneurinibacillus group</taxon>
        <taxon>Aneurinibacillus</taxon>
    </lineage>
</organism>
<dbReference type="PANTHER" id="PTHR21666:SF289">
    <property type="entry name" value="L-ALA--D-GLU ENDOPEPTIDASE"/>
    <property type="match status" value="1"/>
</dbReference>
<reference evidence="4 7" key="2">
    <citation type="submission" date="2021-08" db="EMBL/GenBank/DDBJ databases">
        <title>Complete genome sequence of the strain Aneurinibacillus thermoaerophilus CCM 8960.</title>
        <authorList>
            <person name="Musilova J."/>
            <person name="Kourilova X."/>
            <person name="Pernicova I."/>
            <person name="Bezdicek M."/>
            <person name="Lengerova M."/>
            <person name="Obruca S."/>
            <person name="Sedlar K."/>
        </authorList>
    </citation>
    <scope>NUCLEOTIDE SEQUENCE [LARGE SCALE GENOMIC DNA]</scope>
    <source>
        <strain evidence="4 7">CCM 8960</strain>
    </source>
</reference>
<dbReference type="Proteomes" id="UP000198956">
    <property type="component" value="Unassembled WGS sequence"/>
</dbReference>
<dbReference type="GO" id="GO:0004222">
    <property type="term" value="F:metalloendopeptidase activity"/>
    <property type="evidence" value="ECO:0007669"/>
    <property type="project" value="TreeGrafter"/>
</dbReference>
<dbReference type="InterPro" id="IPR016047">
    <property type="entry name" value="M23ase_b-sheet_dom"/>
</dbReference>
<dbReference type="Pfam" id="PF01551">
    <property type="entry name" value="Peptidase_M23"/>
    <property type="match status" value="1"/>
</dbReference>
<dbReference type="PANTHER" id="PTHR21666">
    <property type="entry name" value="PEPTIDASE-RELATED"/>
    <property type="match status" value="1"/>
</dbReference>
<dbReference type="SUPFAM" id="SSF51261">
    <property type="entry name" value="Duplicated hybrid motif"/>
    <property type="match status" value="1"/>
</dbReference>
<dbReference type="EMBL" id="CP080764">
    <property type="protein sequence ID" value="QYY42261.1"/>
    <property type="molecule type" value="Genomic_DNA"/>
</dbReference>
<accession>A0A1G8BZ12</accession>
<dbReference type="Proteomes" id="UP000826616">
    <property type="component" value="Chromosome"/>
</dbReference>
<evidence type="ECO:0000313" key="6">
    <source>
        <dbReference type="Proteomes" id="UP000198956"/>
    </source>
</evidence>
<evidence type="ECO:0000313" key="5">
    <source>
        <dbReference type="EMBL" id="SDH38461.1"/>
    </source>
</evidence>
<evidence type="ECO:0000256" key="1">
    <source>
        <dbReference type="ARBA" id="ARBA00022729"/>
    </source>
</evidence>
<keyword evidence="7" id="KW-1185">Reference proteome</keyword>
<keyword evidence="1 2" id="KW-0732">Signal</keyword>
<dbReference type="OrthoDB" id="9810477at2"/>
<protein>
    <submittedName>
        <fullName evidence="4">M23 family metallopeptidase</fullName>
    </submittedName>
    <submittedName>
        <fullName evidence="5">Peptidase family M23</fullName>
    </submittedName>
</protein>
<sequence length="341" mass="38854">MWCKRAFLLIIVCILCLIPAPVWAASHGSAEAEARERQLLFEHMQAITGVPWYYLAAVDQYERSIHKHVKKKGKNVSPEAKQRKLGIVFSPEIWSGFLNPNPEDTSPSTISFFGGLGKDGDGDGKADRNNDLDVAYTMASYLTEFGFTEDDIRIALWQYYTRDKNVEIISNLATIYQYYNTLHLTGSAFPVPLHYNYSYRSTWGDPRGWGGRRIHEGTDIFAGYGTPVRATKHGIIETMGWNPYGGWRIGIRDVDALYHYYAHLNGFNKKFKVGDVVKPGDVIGYVGSSGYGKPGTSGKFPPHLHYGVYRDNGKTEYSYDPYPMLKRWEKEEYKNKKKKKK</sequence>
<dbReference type="EMBL" id="FNDE01000022">
    <property type="protein sequence ID" value="SDH38461.1"/>
    <property type="molecule type" value="Genomic_DNA"/>
</dbReference>
<gene>
    <name evidence="4" type="ORF">K3F53_15565</name>
    <name evidence="5" type="ORF">SAMN04489735_102238</name>
</gene>
<dbReference type="GeneID" id="97142801"/>
<evidence type="ECO:0000313" key="4">
    <source>
        <dbReference type="EMBL" id="QYY42261.1"/>
    </source>
</evidence>
<dbReference type="InterPro" id="IPR050570">
    <property type="entry name" value="Cell_wall_metabolism_enzyme"/>
</dbReference>
<evidence type="ECO:0000256" key="2">
    <source>
        <dbReference type="SAM" id="SignalP"/>
    </source>
</evidence>
<feature type="domain" description="M23ase beta-sheet core" evidence="3">
    <location>
        <begin position="214"/>
        <end position="312"/>
    </location>
</feature>
<dbReference type="RefSeq" id="WP_091260734.1">
    <property type="nucleotide sequence ID" value="NZ_CP080764.1"/>
</dbReference>
<feature type="chain" id="PRO_5011443836" evidence="2">
    <location>
        <begin position="25"/>
        <end position="341"/>
    </location>
</feature>
<proteinExistence type="predicted"/>
<dbReference type="Gene3D" id="2.70.70.10">
    <property type="entry name" value="Glucose Permease (Domain IIA)"/>
    <property type="match status" value="1"/>
</dbReference>
<dbReference type="CDD" id="cd12797">
    <property type="entry name" value="M23_peptidase"/>
    <property type="match status" value="1"/>
</dbReference>
<name>A0A1G8BZ12_ANETH</name>
<dbReference type="AlphaFoldDB" id="A0A1G8BZ12"/>
<evidence type="ECO:0000313" key="7">
    <source>
        <dbReference type="Proteomes" id="UP000826616"/>
    </source>
</evidence>
<dbReference type="InterPro" id="IPR011055">
    <property type="entry name" value="Dup_hybrid_motif"/>
</dbReference>